<feature type="compositionally biased region" description="Polar residues" evidence="1">
    <location>
        <begin position="13"/>
        <end position="25"/>
    </location>
</feature>
<dbReference type="EMBL" id="KZ819663">
    <property type="protein sequence ID" value="PWN29584.1"/>
    <property type="molecule type" value="Genomic_DNA"/>
</dbReference>
<feature type="region of interest" description="Disordered" evidence="1">
    <location>
        <begin position="110"/>
        <end position="206"/>
    </location>
</feature>
<dbReference type="OrthoDB" id="2441642at2759"/>
<dbReference type="GO" id="GO:0005783">
    <property type="term" value="C:endoplasmic reticulum"/>
    <property type="evidence" value="ECO:0007669"/>
    <property type="project" value="TreeGrafter"/>
</dbReference>
<evidence type="ECO:0000313" key="2">
    <source>
        <dbReference type="EMBL" id="PWN29584.1"/>
    </source>
</evidence>
<dbReference type="InterPro" id="IPR013927">
    <property type="entry name" value="TF_Opi1_Ccg-8"/>
</dbReference>
<feature type="compositionally biased region" description="Polar residues" evidence="1">
    <location>
        <begin position="168"/>
        <end position="182"/>
    </location>
</feature>
<dbReference type="PANTHER" id="PTHR38406">
    <property type="entry name" value="TRANSCRIPTIONAL REPRESSOR OPI1"/>
    <property type="match status" value="1"/>
</dbReference>
<organism evidence="2 3">
    <name type="scientific">Jaminaea rosea</name>
    <dbReference type="NCBI Taxonomy" id="1569628"/>
    <lineage>
        <taxon>Eukaryota</taxon>
        <taxon>Fungi</taxon>
        <taxon>Dikarya</taxon>
        <taxon>Basidiomycota</taxon>
        <taxon>Ustilaginomycotina</taxon>
        <taxon>Exobasidiomycetes</taxon>
        <taxon>Microstromatales</taxon>
        <taxon>Microstromatales incertae sedis</taxon>
        <taxon>Jaminaea</taxon>
    </lineage>
</organism>
<dbReference type="STRING" id="1569628.A0A316UX81"/>
<accession>A0A316UX81</accession>
<protein>
    <submittedName>
        <fullName evidence="2">Opi1-domain-containing protein</fullName>
    </submittedName>
</protein>
<feature type="compositionally biased region" description="Basic and acidic residues" evidence="1">
    <location>
        <begin position="381"/>
        <end position="390"/>
    </location>
</feature>
<evidence type="ECO:0000256" key="1">
    <source>
        <dbReference type="SAM" id="MobiDB-lite"/>
    </source>
</evidence>
<keyword evidence="3" id="KW-1185">Reference proteome</keyword>
<feature type="compositionally biased region" description="Low complexity" evidence="1">
    <location>
        <begin position="192"/>
        <end position="206"/>
    </location>
</feature>
<dbReference type="GO" id="GO:0030968">
    <property type="term" value="P:endoplasmic reticulum unfolded protein response"/>
    <property type="evidence" value="ECO:0007669"/>
    <property type="project" value="TreeGrafter"/>
</dbReference>
<dbReference type="Pfam" id="PF08618">
    <property type="entry name" value="Opi1"/>
    <property type="match status" value="1"/>
</dbReference>
<feature type="region of interest" description="Disordered" evidence="1">
    <location>
        <begin position="1"/>
        <end position="93"/>
    </location>
</feature>
<feature type="region of interest" description="Disordered" evidence="1">
    <location>
        <begin position="697"/>
        <end position="716"/>
    </location>
</feature>
<sequence length="810" mass="85091">MAQQGETSRRQSSKTPEATSSSRGSPWSRAMERQESLTEEEAMWMRTREEQHHDAPSEAPTPAATDVPETPLPLPGMEGSSTPAGRATNLDAEDEDVRIAIMALGAMKHLDGRSGGDPAGGAGGSHHQQQHRAATRQRDGSNASHTAGSSIVSTSSVNSTAISSPISTPLTESITTPDCSVTSQAHFGGGSSSSSVAGASTSSNAGADATQSFKRAATLADLPPDFEFPAIIQDEDGNEVEVDREMMKDADFLNRVSHLPMVRGTLRAYEIGKQKSKIVKYGGDLVESSVKAISRPVVDRLGASLGGKGKEQLDDFACRQLDRLYPPGNAAEKQVMAELDERERTEWAHMDDEERMKRRKAYWALHMEEKEREMVVNELRQRKGKGRAEGSESTLQPQTSLSSSSALASTSAPLTGASATRSSVDDGRAASGRALVEQATKNGTGSRWGSMLVEAGATAGGLSAAMSEESMKSLKYCLQWLQYATAHIEHQITVLRDLIVKLNHGELELTSPAAQNLSQIKGDVVTTIRSVVDVVGRYAGGALPEPARVSVKAFILSLPARWATVNRAPATSSFGGSPASPSFSPAHGTPRSGSNGGPSSTPSASQDLTSAAATAQAANRVLTLAVESLDILRSVTVVVGESLDRADLWVERLRMLGLQRKRQHEHEVTGGAPHSIEAPGGSAPHWESARGLSSYRRGSVGAGSDLSMDTSASTKRRRMRAIEGGAGPVMEEGAHHSQLAGTPIAGAGSAMGAGSTSVAYKSGGAGAGSTNTAASRRRRGVPMASQRSSGGPTQGGGASTPSFEFRRELP</sequence>
<feature type="region of interest" description="Disordered" evidence="1">
    <location>
        <begin position="381"/>
        <end position="429"/>
    </location>
</feature>
<feature type="region of interest" description="Disordered" evidence="1">
    <location>
        <begin position="762"/>
        <end position="810"/>
    </location>
</feature>
<dbReference type="GeneID" id="37026506"/>
<feature type="compositionally biased region" description="Gly residues" evidence="1">
    <location>
        <begin position="115"/>
        <end position="124"/>
    </location>
</feature>
<proteinExistence type="predicted"/>
<reference evidence="2 3" key="1">
    <citation type="journal article" date="2018" name="Mol. Biol. Evol.">
        <title>Broad Genomic Sampling Reveals a Smut Pathogenic Ancestry of the Fungal Clade Ustilaginomycotina.</title>
        <authorList>
            <person name="Kijpornyongpan T."/>
            <person name="Mondo S.J."/>
            <person name="Barry K."/>
            <person name="Sandor L."/>
            <person name="Lee J."/>
            <person name="Lipzen A."/>
            <person name="Pangilinan J."/>
            <person name="LaButti K."/>
            <person name="Hainaut M."/>
            <person name="Henrissat B."/>
            <person name="Grigoriev I.V."/>
            <person name="Spatafora J.W."/>
            <person name="Aime M.C."/>
        </authorList>
    </citation>
    <scope>NUCLEOTIDE SEQUENCE [LARGE SCALE GENOMIC DNA]</scope>
    <source>
        <strain evidence="2 3">MCA 5214</strain>
    </source>
</reference>
<evidence type="ECO:0000313" key="3">
    <source>
        <dbReference type="Proteomes" id="UP000245884"/>
    </source>
</evidence>
<feature type="compositionally biased region" description="Low complexity" evidence="1">
    <location>
        <begin position="393"/>
        <end position="420"/>
    </location>
</feature>
<dbReference type="Proteomes" id="UP000245884">
    <property type="component" value="Unassembled WGS sequence"/>
</dbReference>
<dbReference type="GO" id="GO:0008654">
    <property type="term" value="P:phospholipid biosynthetic process"/>
    <property type="evidence" value="ECO:0007669"/>
    <property type="project" value="TreeGrafter"/>
</dbReference>
<feature type="compositionally biased region" description="Basic and acidic residues" evidence="1">
    <location>
        <begin position="46"/>
        <end position="56"/>
    </location>
</feature>
<dbReference type="GO" id="GO:0005634">
    <property type="term" value="C:nucleus"/>
    <property type="evidence" value="ECO:0007669"/>
    <property type="project" value="TreeGrafter"/>
</dbReference>
<dbReference type="PANTHER" id="PTHR38406:SF1">
    <property type="entry name" value="TRANSCRIPTIONAL REPRESSOR OPI1"/>
    <property type="match status" value="1"/>
</dbReference>
<name>A0A316UX81_9BASI</name>
<gene>
    <name evidence="2" type="ORF">BDZ90DRAFT_225889</name>
</gene>
<feature type="region of interest" description="Disordered" evidence="1">
    <location>
        <begin position="664"/>
        <end position="689"/>
    </location>
</feature>
<dbReference type="AlphaFoldDB" id="A0A316UX81"/>
<dbReference type="GO" id="GO:0003714">
    <property type="term" value="F:transcription corepressor activity"/>
    <property type="evidence" value="ECO:0007669"/>
    <property type="project" value="InterPro"/>
</dbReference>
<dbReference type="RefSeq" id="XP_025364196.1">
    <property type="nucleotide sequence ID" value="XM_025504683.1"/>
</dbReference>
<dbReference type="GO" id="GO:0006357">
    <property type="term" value="P:regulation of transcription by RNA polymerase II"/>
    <property type="evidence" value="ECO:0007669"/>
    <property type="project" value="TreeGrafter"/>
</dbReference>
<feature type="compositionally biased region" description="Low complexity" evidence="1">
    <location>
        <begin position="144"/>
        <end position="167"/>
    </location>
</feature>
<feature type="region of interest" description="Disordered" evidence="1">
    <location>
        <begin position="570"/>
        <end position="611"/>
    </location>
</feature>